<dbReference type="GO" id="GO:0019239">
    <property type="term" value="F:deaminase activity"/>
    <property type="evidence" value="ECO:0007669"/>
    <property type="project" value="TreeGrafter"/>
</dbReference>
<dbReference type="InterPro" id="IPR035959">
    <property type="entry name" value="RutC-like_sf"/>
</dbReference>
<comment type="similarity">
    <text evidence="1">Belongs to the RutC family.</text>
</comment>
<name>A0A9D2ADE3_9FIRM</name>
<reference evidence="2" key="2">
    <citation type="submission" date="2021-04" db="EMBL/GenBank/DDBJ databases">
        <authorList>
            <person name="Gilroy R."/>
        </authorList>
    </citation>
    <scope>NUCLEOTIDE SEQUENCE</scope>
    <source>
        <strain evidence="2">2239</strain>
    </source>
</reference>
<dbReference type="InterPro" id="IPR006175">
    <property type="entry name" value="YjgF/YER057c/UK114"/>
</dbReference>
<dbReference type="FunFam" id="3.30.1330.40:FF:000001">
    <property type="entry name" value="L-PSP family endoribonuclease"/>
    <property type="match status" value="1"/>
</dbReference>
<reference evidence="2" key="1">
    <citation type="journal article" date="2021" name="PeerJ">
        <title>Extensive microbial diversity within the chicken gut microbiome revealed by metagenomics and culture.</title>
        <authorList>
            <person name="Gilroy R."/>
            <person name="Ravi A."/>
            <person name="Getino M."/>
            <person name="Pursley I."/>
            <person name="Horton D.L."/>
            <person name="Alikhan N.F."/>
            <person name="Baker D."/>
            <person name="Gharbi K."/>
            <person name="Hall N."/>
            <person name="Watson M."/>
            <person name="Adriaenssens E.M."/>
            <person name="Foster-Nyarko E."/>
            <person name="Jarju S."/>
            <person name="Secka A."/>
            <person name="Antonio M."/>
            <person name="Oren A."/>
            <person name="Chaudhuri R.R."/>
            <person name="La Ragione R."/>
            <person name="Hildebrand F."/>
            <person name="Pallen M.J."/>
        </authorList>
    </citation>
    <scope>NUCLEOTIDE SEQUENCE</scope>
    <source>
        <strain evidence="2">2239</strain>
    </source>
</reference>
<dbReference type="InterPro" id="IPR006056">
    <property type="entry name" value="RidA"/>
</dbReference>
<dbReference type="PANTHER" id="PTHR11803:SF59">
    <property type="entry name" value="ENDORIBONUCLEASE"/>
    <property type="match status" value="1"/>
</dbReference>
<proteinExistence type="inferred from homology"/>
<dbReference type="Proteomes" id="UP000824193">
    <property type="component" value="Unassembled WGS sequence"/>
</dbReference>
<dbReference type="Gene3D" id="3.30.1330.40">
    <property type="entry name" value="RutC-like"/>
    <property type="match status" value="1"/>
</dbReference>
<gene>
    <name evidence="2" type="ORF">H9865_06130</name>
</gene>
<evidence type="ECO:0000313" key="2">
    <source>
        <dbReference type="EMBL" id="HIX05663.1"/>
    </source>
</evidence>
<comment type="caution">
    <text evidence="2">The sequence shown here is derived from an EMBL/GenBank/DDBJ whole genome shotgun (WGS) entry which is preliminary data.</text>
</comment>
<accession>A0A9D2ADE3</accession>
<dbReference type="EMBL" id="DXFW01000018">
    <property type="protein sequence ID" value="HIX05663.1"/>
    <property type="molecule type" value="Genomic_DNA"/>
</dbReference>
<evidence type="ECO:0000313" key="3">
    <source>
        <dbReference type="Proteomes" id="UP000824193"/>
    </source>
</evidence>
<dbReference type="SUPFAM" id="SSF55298">
    <property type="entry name" value="YjgF-like"/>
    <property type="match status" value="1"/>
</dbReference>
<dbReference type="PANTHER" id="PTHR11803">
    <property type="entry name" value="2-IMINOBUTANOATE/2-IMINOPROPANOATE DEAMINASE RIDA"/>
    <property type="match status" value="1"/>
</dbReference>
<sequence>MKVIETSKAPGAIGPYSQGFEVNGFVFTSGQIPVDPSTGNVPEGIAAQAEWSCKNVGAILEAAGVGFENVVKTTCFLADMGDFAAFNEVYAKYFVSKPARSCVAVKALPKGVLCEIEAIAEK</sequence>
<protein>
    <submittedName>
        <fullName evidence="2">RidA family protein</fullName>
    </submittedName>
</protein>
<organism evidence="2 3">
    <name type="scientific">Candidatus Allofournierella pullicola</name>
    <dbReference type="NCBI Taxonomy" id="2838596"/>
    <lineage>
        <taxon>Bacteria</taxon>
        <taxon>Bacillati</taxon>
        <taxon>Bacillota</taxon>
        <taxon>Clostridia</taxon>
        <taxon>Eubacteriales</taxon>
        <taxon>Oscillospiraceae</taxon>
        <taxon>Allofournierella</taxon>
    </lineage>
</organism>
<dbReference type="CDD" id="cd00448">
    <property type="entry name" value="YjgF_YER057c_UK114_family"/>
    <property type="match status" value="1"/>
</dbReference>
<dbReference type="AlphaFoldDB" id="A0A9D2ADE3"/>
<evidence type="ECO:0000256" key="1">
    <source>
        <dbReference type="ARBA" id="ARBA00010552"/>
    </source>
</evidence>
<dbReference type="GO" id="GO:0005829">
    <property type="term" value="C:cytosol"/>
    <property type="evidence" value="ECO:0007669"/>
    <property type="project" value="TreeGrafter"/>
</dbReference>
<dbReference type="Pfam" id="PF01042">
    <property type="entry name" value="Ribonuc_L-PSP"/>
    <property type="match status" value="1"/>
</dbReference>
<dbReference type="NCBIfam" id="TIGR00004">
    <property type="entry name" value="Rid family detoxifying hydrolase"/>
    <property type="match status" value="1"/>
</dbReference>